<feature type="region of interest" description="Disordered" evidence="2">
    <location>
        <begin position="1"/>
        <end position="23"/>
    </location>
</feature>
<dbReference type="Proteomes" id="UP000308730">
    <property type="component" value="Unassembled WGS sequence"/>
</dbReference>
<dbReference type="SUPFAM" id="SSF47095">
    <property type="entry name" value="HMG-box"/>
    <property type="match status" value="1"/>
</dbReference>
<feature type="compositionally biased region" description="Low complexity" evidence="2">
    <location>
        <begin position="288"/>
        <end position="309"/>
    </location>
</feature>
<keyword evidence="5" id="KW-1185">Reference proteome</keyword>
<dbReference type="InterPro" id="IPR036910">
    <property type="entry name" value="HMG_box_dom_sf"/>
</dbReference>
<dbReference type="PANTHER" id="PTHR11679">
    <property type="entry name" value="VESICLE PROTEIN SORTING-ASSOCIATED"/>
    <property type="match status" value="1"/>
</dbReference>
<reference evidence="4 5" key="1">
    <citation type="submission" date="2019-02" db="EMBL/GenBank/DDBJ databases">
        <title>Genome sequencing of the rare red list fungi Antrodiella citrinella (Flaviporus citrinellus).</title>
        <authorList>
            <person name="Buettner E."/>
            <person name="Kellner H."/>
        </authorList>
    </citation>
    <scope>NUCLEOTIDE SEQUENCE [LARGE SCALE GENOMIC DNA]</scope>
    <source>
        <strain evidence="4 5">DSM 108506</strain>
    </source>
</reference>
<evidence type="ECO:0000256" key="1">
    <source>
        <dbReference type="ARBA" id="ARBA00009884"/>
    </source>
</evidence>
<feature type="domain" description="YABBY protein C-terminal" evidence="3">
    <location>
        <begin position="671"/>
        <end position="704"/>
    </location>
</feature>
<feature type="region of interest" description="Disordered" evidence="2">
    <location>
        <begin position="288"/>
        <end position="319"/>
    </location>
</feature>
<evidence type="ECO:0000313" key="5">
    <source>
        <dbReference type="Proteomes" id="UP000308730"/>
    </source>
</evidence>
<comment type="caution">
    <text evidence="4">The sequence shown here is derived from an EMBL/GenBank/DDBJ whole genome shotgun (WGS) entry which is preliminary data.</text>
</comment>
<dbReference type="Gene3D" id="3.40.50.2060">
    <property type="match status" value="1"/>
</dbReference>
<comment type="similarity">
    <text evidence="1">Belongs to the STXBP/unc-18/SEC1 family.</text>
</comment>
<evidence type="ECO:0000313" key="4">
    <source>
        <dbReference type="EMBL" id="THH33141.1"/>
    </source>
</evidence>
<protein>
    <recommendedName>
        <fullName evidence="3">YABBY protein C-terminal domain-containing protein</fullName>
    </recommendedName>
</protein>
<dbReference type="EMBL" id="SGPM01000010">
    <property type="protein sequence ID" value="THH33141.1"/>
    <property type="molecule type" value="Genomic_DNA"/>
</dbReference>
<dbReference type="SUPFAM" id="SSF56815">
    <property type="entry name" value="Sec1/munc18-like (SM) proteins"/>
    <property type="match status" value="1"/>
</dbReference>
<dbReference type="InterPro" id="IPR056775">
    <property type="entry name" value="YABBY_C"/>
</dbReference>
<dbReference type="CDD" id="cd00084">
    <property type="entry name" value="HMG-box_SF"/>
    <property type="match status" value="1"/>
</dbReference>
<feature type="compositionally biased region" description="Low complexity" evidence="2">
    <location>
        <begin position="1"/>
        <end position="12"/>
    </location>
</feature>
<feature type="region of interest" description="Disordered" evidence="2">
    <location>
        <begin position="685"/>
        <end position="711"/>
    </location>
</feature>
<dbReference type="GO" id="GO:0016192">
    <property type="term" value="P:vesicle-mediated transport"/>
    <property type="evidence" value="ECO:0007669"/>
    <property type="project" value="InterPro"/>
</dbReference>
<dbReference type="Pfam" id="PF04690">
    <property type="entry name" value="YABBY"/>
    <property type="match status" value="1"/>
</dbReference>
<proteinExistence type="inferred from homology"/>
<evidence type="ECO:0000256" key="2">
    <source>
        <dbReference type="SAM" id="MobiDB-lite"/>
    </source>
</evidence>
<dbReference type="AlphaFoldDB" id="A0A4S4N5K3"/>
<dbReference type="OrthoDB" id="10262287at2759"/>
<feature type="region of interest" description="Disordered" evidence="2">
    <location>
        <begin position="555"/>
        <end position="580"/>
    </location>
</feature>
<gene>
    <name evidence="4" type="ORF">EUX98_g1037</name>
</gene>
<dbReference type="Gene3D" id="1.25.40.850">
    <property type="match status" value="1"/>
</dbReference>
<feature type="compositionally biased region" description="Basic and acidic residues" evidence="2">
    <location>
        <begin position="558"/>
        <end position="578"/>
    </location>
</feature>
<dbReference type="InterPro" id="IPR043127">
    <property type="entry name" value="Sec-1-like_dom3a"/>
</dbReference>
<dbReference type="InterPro" id="IPR043155">
    <property type="entry name" value="VPS33_dom3b"/>
</dbReference>
<name>A0A4S4N5K3_9APHY</name>
<dbReference type="InterPro" id="IPR001619">
    <property type="entry name" value="Sec1-like"/>
</dbReference>
<dbReference type="Gene3D" id="3.40.50.1910">
    <property type="match status" value="1"/>
</dbReference>
<dbReference type="InterPro" id="IPR043154">
    <property type="entry name" value="Sec-1-like_dom1"/>
</dbReference>
<evidence type="ECO:0000259" key="3">
    <source>
        <dbReference type="Pfam" id="PF04690"/>
    </source>
</evidence>
<dbReference type="Pfam" id="PF00995">
    <property type="entry name" value="Sec1"/>
    <property type="match status" value="1"/>
</dbReference>
<dbReference type="InterPro" id="IPR036045">
    <property type="entry name" value="Sec1-like_sf"/>
</dbReference>
<organism evidence="4 5">
    <name type="scientific">Antrodiella citrinella</name>
    <dbReference type="NCBI Taxonomy" id="2447956"/>
    <lineage>
        <taxon>Eukaryota</taxon>
        <taxon>Fungi</taxon>
        <taxon>Dikarya</taxon>
        <taxon>Basidiomycota</taxon>
        <taxon>Agaricomycotina</taxon>
        <taxon>Agaricomycetes</taxon>
        <taxon>Polyporales</taxon>
        <taxon>Steccherinaceae</taxon>
        <taxon>Antrodiella</taxon>
    </lineage>
</organism>
<dbReference type="InterPro" id="IPR027482">
    <property type="entry name" value="Sec1-like_dom2"/>
</dbReference>
<dbReference type="Gene3D" id="3.90.830.10">
    <property type="entry name" value="Syntaxin Binding Protein 1, Chain A, domain 2"/>
    <property type="match status" value="1"/>
</dbReference>
<feature type="compositionally biased region" description="Basic and acidic residues" evidence="2">
    <location>
        <begin position="13"/>
        <end position="22"/>
    </location>
</feature>
<sequence length="711" mass="77712">MAAASTSSTADDQTSRPSHDTDTPLDISVLKEIARKGLVDALNAVNGAKTLVLDPSLAGPLGLVTEVSLLKHHGVDKMFWLEPGPLSATTTNIVYLCRPMIKWIKIVADQIKRHGRESQKHNYTLLLVPRTSTLVSRILEEEGVLGDVTISSYNLQFIPLAEDVLSLENDWAFKEIWVDGDETVIFNSMQALLSLQKLYGLFPRIVGKGDYASKLANLLTRYNQGQGTTAAGKVSSEKLDSLVILDRRVDMITPLLTQLTYAGLMDELIGITNSHMEIPISLLNASTAPPAASGPSTSPSTGTSVPVSLSKEKKKKHHLTTATDPLLSELQDLNFSAVGKKLNSVARRLDEDYKLRHQATTVSQLRDFVGKLGGLQSEHQSLRLHTGLSELLVPQTRTEEFNKSLEIQQNLLASYDVNNQISAIEDLISQGADMQVVVRLLCLASITAGGIKGKTLENIKRELLQAYGYNYLPLLLSLAAPPLAALLPNPLPPTAPPALTASKYPFTALRKSLRLLIEDNEIEELENDISYVYSGWAPISVRLVQCVAQKGGVLSNPAEKEKKGGEDGDSKKGKEHSVGRAQAHPIIGWKGFEDVVASIPGETVDLVQSLPSSVEGGVPALSSLMLPREQSTTTVVFFLGGCTYTEIAALRWVGRQNKGQKGGGKKKLTEFNKFMQTEIARLKEENPDLPHKERFKQVVDNWNKKKEKDKA</sequence>
<accession>A0A4S4N5K3</accession>